<dbReference type="RefSeq" id="XP_018714027.1">
    <property type="nucleotide sequence ID" value="XM_018856919.1"/>
</dbReference>
<dbReference type="Proteomes" id="UP000092555">
    <property type="component" value="Unassembled WGS sequence"/>
</dbReference>
<dbReference type="GO" id="GO:0000122">
    <property type="term" value="P:negative regulation of transcription by RNA polymerase II"/>
    <property type="evidence" value="ECO:0007669"/>
    <property type="project" value="EnsemblFungi"/>
</dbReference>
<dbReference type="GeneID" id="30029895"/>
<dbReference type="GO" id="GO:0000824">
    <property type="term" value="F:inositol-1,4,5,6-tetrakisphosphate 3-kinase activity"/>
    <property type="evidence" value="ECO:0007669"/>
    <property type="project" value="EnsemblFungi"/>
</dbReference>
<dbReference type="GO" id="GO:0050821">
    <property type="term" value="P:protein stabilization"/>
    <property type="evidence" value="ECO:0007669"/>
    <property type="project" value="EnsemblFungi"/>
</dbReference>
<evidence type="ECO:0000256" key="4">
    <source>
        <dbReference type="RuleBase" id="RU363090"/>
    </source>
</evidence>
<gene>
    <name evidence="5" type="ORF">METBIDRAFT_37825</name>
</gene>
<dbReference type="Pfam" id="PF03770">
    <property type="entry name" value="IPK"/>
    <property type="match status" value="1"/>
</dbReference>
<dbReference type="InterPro" id="IPR038286">
    <property type="entry name" value="IPK_sf"/>
</dbReference>
<dbReference type="GO" id="GO:0000823">
    <property type="term" value="F:inositol-1,4,5-trisphosphate 6-kinase activity"/>
    <property type="evidence" value="ECO:0007669"/>
    <property type="project" value="EnsemblFungi"/>
</dbReference>
<keyword evidence="3 4" id="KW-0418">Kinase</keyword>
<evidence type="ECO:0000256" key="1">
    <source>
        <dbReference type="ARBA" id="ARBA00007374"/>
    </source>
</evidence>
<dbReference type="SUPFAM" id="SSF56104">
    <property type="entry name" value="SAICAR synthase-like"/>
    <property type="match status" value="1"/>
</dbReference>
<organism evidence="5 6">
    <name type="scientific">Metschnikowia bicuspidata var. bicuspidata NRRL YB-4993</name>
    <dbReference type="NCBI Taxonomy" id="869754"/>
    <lineage>
        <taxon>Eukaryota</taxon>
        <taxon>Fungi</taxon>
        <taxon>Dikarya</taxon>
        <taxon>Ascomycota</taxon>
        <taxon>Saccharomycotina</taxon>
        <taxon>Pichiomycetes</taxon>
        <taxon>Metschnikowiaceae</taxon>
        <taxon>Metschnikowia</taxon>
    </lineage>
</organism>
<comment type="similarity">
    <text evidence="1 4">Belongs to the inositol phosphokinase (IPK) family.</text>
</comment>
<proteinExistence type="inferred from homology"/>
<protein>
    <recommendedName>
        <fullName evidence="4">Kinase</fullName>
        <ecNumber evidence="4">2.7.-.-</ecNumber>
    </recommendedName>
</protein>
<dbReference type="OrthoDB" id="338650at2759"/>
<keyword evidence="2 4" id="KW-0808">Transferase</keyword>
<dbReference type="AlphaFoldDB" id="A0A1A0HHR6"/>
<accession>A0A1A0HHR6</accession>
<keyword evidence="6" id="KW-1185">Reference proteome</keyword>
<dbReference type="EMBL" id="LXTC01000001">
    <property type="protein sequence ID" value="OBA23546.1"/>
    <property type="molecule type" value="Genomic_DNA"/>
</dbReference>
<dbReference type="EC" id="2.7.-.-" evidence="4"/>
<dbReference type="GO" id="GO:0005737">
    <property type="term" value="C:cytoplasm"/>
    <property type="evidence" value="ECO:0007669"/>
    <property type="project" value="TreeGrafter"/>
</dbReference>
<dbReference type="GO" id="GO:0000821">
    <property type="term" value="P:regulation of arginine metabolic process"/>
    <property type="evidence" value="ECO:0007669"/>
    <property type="project" value="EnsemblFungi"/>
</dbReference>
<dbReference type="InterPro" id="IPR005522">
    <property type="entry name" value="IPK"/>
</dbReference>
<dbReference type="GO" id="GO:0000827">
    <property type="term" value="F:inositol-1,3,4,5,6-pentakisphosphate kinase activity"/>
    <property type="evidence" value="ECO:0007669"/>
    <property type="project" value="EnsemblFungi"/>
</dbReference>
<dbReference type="PANTHER" id="PTHR12400:SF103">
    <property type="entry name" value="INOSITOL POLYPHOSPHATE MULTIKINASE"/>
    <property type="match status" value="1"/>
</dbReference>
<dbReference type="STRING" id="869754.A0A1A0HHR6"/>
<dbReference type="GO" id="GO:0030674">
    <property type="term" value="F:protein-macromolecule adaptor activity"/>
    <property type="evidence" value="ECO:0007669"/>
    <property type="project" value="EnsemblFungi"/>
</dbReference>
<dbReference type="GO" id="GO:0016236">
    <property type="term" value="P:macroautophagy"/>
    <property type="evidence" value="ECO:0007669"/>
    <property type="project" value="EnsemblFungi"/>
</dbReference>
<dbReference type="GO" id="GO:0032958">
    <property type="term" value="P:inositol phosphate biosynthetic process"/>
    <property type="evidence" value="ECO:0007669"/>
    <property type="project" value="EnsemblFungi"/>
</dbReference>
<dbReference type="GO" id="GO:0005634">
    <property type="term" value="C:nucleus"/>
    <property type="evidence" value="ECO:0007669"/>
    <property type="project" value="EnsemblFungi"/>
</dbReference>
<sequence length="357" mass="38624">MNFTPSVHQAAGHDGALTAGPVFAKLLSPQEISFYAQASSRLSAEPELLGSQLAHWMPTYMGTMNEGFERVEGAMVLDPDGVSSSVNPAVSAPDLPAVSAPDLPAGLENPYLVLLNLYHRFVHPCILDIKLGSVLTDDTVLLEKKARLEAVSKATTSGSLGFRICGMKIFSQTPLNPAPLFPDMDATMHTEAIEDGGLYTSFDKIFGRSLDKSSVGKGLGLFFLVEPQVHDLLLSRFVQRLQLLYNCLLDAEVRIKSGSLLFIYEGDPARWAGVNGDSYTEADPLVCDPFYAVDSGADSDADSDVESDFEHRKAPLSRLNLIDFAHAKYAPGKGPDDNILDGLENLLDVFCRLADLA</sequence>
<dbReference type="GO" id="GO:0045944">
    <property type="term" value="P:positive regulation of transcription by RNA polymerase II"/>
    <property type="evidence" value="ECO:0007669"/>
    <property type="project" value="EnsemblFungi"/>
</dbReference>
<evidence type="ECO:0000256" key="2">
    <source>
        <dbReference type="ARBA" id="ARBA00022679"/>
    </source>
</evidence>
<dbReference type="GO" id="GO:0016303">
    <property type="term" value="F:1-phosphatidylinositol-3-kinase activity"/>
    <property type="evidence" value="ECO:0007669"/>
    <property type="project" value="EnsemblFungi"/>
</dbReference>
<dbReference type="PANTHER" id="PTHR12400">
    <property type="entry name" value="INOSITOL POLYPHOSPHATE KINASE"/>
    <property type="match status" value="1"/>
</dbReference>
<evidence type="ECO:0000256" key="3">
    <source>
        <dbReference type="ARBA" id="ARBA00022777"/>
    </source>
</evidence>
<evidence type="ECO:0000313" key="5">
    <source>
        <dbReference type="EMBL" id="OBA23546.1"/>
    </source>
</evidence>
<name>A0A1A0HHR6_9ASCO</name>
<comment type="caution">
    <text evidence="5">The sequence shown here is derived from an EMBL/GenBank/DDBJ whole genome shotgun (WGS) entry which is preliminary data.</text>
</comment>
<dbReference type="Gene3D" id="3.30.470.160">
    <property type="entry name" value="Inositol polyphosphate kinase"/>
    <property type="match status" value="1"/>
</dbReference>
<dbReference type="GO" id="GO:0000825">
    <property type="term" value="F:inositol-1,3,4,5-tetrakisphosphate 6-kinase activity"/>
    <property type="evidence" value="ECO:0007669"/>
    <property type="project" value="EnsemblFungi"/>
</dbReference>
<evidence type="ECO:0000313" key="6">
    <source>
        <dbReference type="Proteomes" id="UP000092555"/>
    </source>
</evidence>
<reference evidence="5 6" key="1">
    <citation type="submission" date="2016-05" db="EMBL/GenBank/DDBJ databases">
        <title>Comparative genomics of biotechnologically important yeasts.</title>
        <authorList>
            <consortium name="DOE Joint Genome Institute"/>
            <person name="Riley R."/>
            <person name="Haridas S."/>
            <person name="Wolfe K.H."/>
            <person name="Lopes M.R."/>
            <person name="Hittinger C.T."/>
            <person name="Goker M."/>
            <person name="Salamov A."/>
            <person name="Wisecaver J."/>
            <person name="Long T.M."/>
            <person name="Aerts A.L."/>
            <person name="Barry K."/>
            <person name="Choi C."/>
            <person name="Clum A."/>
            <person name="Coughlan A.Y."/>
            <person name="Deshpande S."/>
            <person name="Douglass A.P."/>
            <person name="Hanson S.J."/>
            <person name="Klenk H.-P."/>
            <person name="LaButti K."/>
            <person name="Lapidus A."/>
            <person name="Lindquist E."/>
            <person name="Lipzen A."/>
            <person name="Meier-kolthoff J.P."/>
            <person name="Ohm R.A."/>
            <person name="Otillar R.P."/>
            <person name="Pangilinan J."/>
            <person name="Peng Y."/>
            <person name="Rokas A."/>
            <person name="Rosa C.A."/>
            <person name="Scheuner C."/>
            <person name="Sibirny A.A."/>
            <person name="Slot J.C."/>
            <person name="Stielow J.B."/>
            <person name="Sun H."/>
            <person name="Kurtzman C.P."/>
            <person name="Blackwell M."/>
            <person name="Grigoriev I.V."/>
            <person name="Jeffries T.W."/>
        </authorList>
    </citation>
    <scope>NUCLEOTIDE SEQUENCE [LARGE SCALE GENOMIC DNA]</scope>
    <source>
        <strain evidence="5 6">NRRL YB-4993</strain>
    </source>
</reference>
<dbReference type="GO" id="GO:0008440">
    <property type="term" value="F:inositol-1,4,5-trisphosphate 3-kinase activity"/>
    <property type="evidence" value="ECO:0007669"/>
    <property type="project" value="EnsemblFungi"/>
</dbReference>